<feature type="region of interest" description="Disordered" evidence="1">
    <location>
        <begin position="393"/>
        <end position="445"/>
    </location>
</feature>
<reference evidence="3 4" key="1">
    <citation type="journal article" date="2023" name="Sci. Data">
        <title>Genome assembly of the Korean intertidal mud-creeper Batillaria attramentaria.</title>
        <authorList>
            <person name="Patra A.K."/>
            <person name="Ho P.T."/>
            <person name="Jun S."/>
            <person name="Lee S.J."/>
            <person name="Kim Y."/>
            <person name="Won Y.J."/>
        </authorList>
    </citation>
    <scope>NUCLEOTIDE SEQUENCE [LARGE SCALE GENOMIC DNA]</scope>
    <source>
        <strain evidence="3">Wonlab-2016</strain>
    </source>
</reference>
<dbReference type="Proteomes" id="UP001519460">
    <property type="component" value="Unassembled WGS sequence"/>
</dbReference>
<sequence>MAASLVHKLAAREICGSFRSPRRKLPWKLFTKIPGRMCYRLKSLVPAAILEEGHVFLGFSKSGQFVLSYSLYLDTEEHTAYPIYVYKLQWWLFLPSKPLQLISEVRLFGDEDITQDLFIAYCEWPQDADKIIIYGHSVPGAHDDTCQCFLTVTAVPSVGNCSNCLSLKKGTSTSPVFQQCLLHSYCVHTKFDLAPPFPFFSPRVQLRVDGIVVLNTGDSLVALQVDTKLPLQSFDDAGRLSANVSGSEGSRESRTDRTILGADLSILGTVTTYYTQDSVEDRTSESSGQKRRHASGSSVCEITAASDEEEENFYSPDFSENSDNDQADGKCGGDEKVQRVCDKCRSPLRGNAQCCCSLLVVSGYRPALRTKNESSANNSENVKNGNGVNGHYVASHECLSPKSPKSPKSSSGYQDNIRSPHSVCSHSSGGVTDKAGGQTSITDRDRDTQSHCFCAATAGLHSPPTAVVHSPTFEVCAGKSLPSDSEDNVPCSTSRLSSSQRSFFSSTSSSGDTGSHSQSSESVIVHTNYARTLTYSVRRFALGSEELLDSPQLAEDEYDLAYRSILPAQVVWNKKPLNIIRTVKADMSLITVLQMTFDIEHYMVEAIHNEAEWGQRYIAFCNYDLQILDVCPDSGSVYGTVYTLIQAKESADPRNKHRALIKLYQTSFTFELNLSTGLYSTLHIGELTEADEQLLRGREWKPGSRECCLLRRKVAVPQSFFRSVHVLSNEAVFKGQSMSLLVAPYQYTAIML</sequence>
<gene>
    <name evidence="3" type="ORF">BaRGS_00032690</name>
</gene>
<dbReference type="InterPro" id="IPR038914">
    <property type="entry name" value="DCAF15"/>
</dbReference>
<dbReference type="EMBL" id="JACVVK020000386">
    <property type="protein sequence ID" value="KAK7476063.1"/>
    <property type="molecule type" value="Genomic_DNA"/>
</dbReference>
<dbReference type="AlphaFoldDB" id="A0ABD0JM02"/>
<protein>
    <recommendedName>
        <fullName evidence="2">DDB1- and CUL4-associated factor 15 WD40 repeat-containing domain-containing protein</fullName>
    </recommendedName>
</protein>
<comment type="caution">
    <text evidence="3">The sequence shown here is derived from an EMBL/GenBank/DDBJ whole genome shotgun (WGS) entry which is preliminary data.</text>
</comment>
<evidence type="ECO:0000256" key="1">
    <source>
        <dbReference type="SAM" id="MobiDB-lite"/>
    </source>
</evidence>
<name>A0ABD0JM02_9CAEN</name>
<dbReference type="PANTHER" id="PTHR28541">
    <property type="entry name" value="DDB1- AND CUL4-ASSOCIATED FACTOR 15"/>
    <property type="match status" value="1"/>
</dbReference>
<dbReference type="CDD" id="cd20917">
    <property type="entry name" value="DCAF15-NTD"/>
    <property type="match status" value="1"/>
</dbReference>
<dbReference type="InterPro" id="IPR047319">
    <property type="entry name" value="DCAF15_C"/>
</dbReference>
<proteinExistence type="predicted"/>
<dbReference type="PANTHER" id="PTHR28541:SF1">
    <property type="entry name" value="DDB1- AND CUL4-ASSOCIATED FACTOR 15"/>
    <property type="match status" value="1"/>
</dbReference>
<feature type="region of interest" description="Disordered" evidence="1">
    <location>
        <begin position="501"/>
        <end position="521"/>
    </location>
</feature>
<feature type="domain" description="DDB1- and CUL4-associated factor 15 WD40 repeat-containing" evidence="2">
    <location>
        <begin position="28"/>
        <end position="227"/>
    </location>
</feature>
<dbReference type="Pfam" id="PF14939">
    <property type="entry name" value="DCAF15_WD40"/>
    <property type="match status" value="1"/>
</dbReference>
<evidence type="ECO:0000313" key="3">
    <source>
        <dbReference type="EMBL" id="KAK7476063.1"/>
    </source>
</evidence>
<organism evidence="3 4">
    <name type="scientific">Batillaria attramentaria</name>
    <dbReference type="NCBI Taxonomy" id="370345"/>
    <lineage>
        <taxon>Eukaryota</taxon>
        <taxon>Metazoa</taxon>
        <taxon>Spiralia</taxon>
        <taxon>Lophotrochozoa</taxon>
        <taxon>Mollusca</taxon>
        <taxon>Gastropoda</taxon>
        <taxon>Caenogastropoda</taxon>
        <taxon>Sorbeoconcha</taxon>
        <taxon>Cerithioidea</taxon>
        <taxon>Batillariidae</taxon>
        <taxon>Batillaria</taxon>
    </lineage>
</organism>
<keyword evidence="4" id="KW-1185">Reference proteome</keyword>
<accession>A0ABD0JM02</accession>
<dbReference type="CDD" id="cd20913">
    <property type="entry name" value="DCAF15-CTD"/>
    <property type="match status" value="1"/>
</dbReference>
<feature type="region of interest" description="Disordered" evidence="1">
    <location>
        <begin position="277"/>
        <end position="334"/>
    </location>
</feature>
<feature type="compositionally biased region" description="Low complexity" evidence="1">
    <location>
        <begin position="400"/>
        <end position="411"/>
    </location>
</feature>
<evidence type="ECO:0000259" key="2">
    <source>
        <dbReference type="Pfam" id="PF14939"/>
    </source>
</evidence>
<evidence type="ECO:0000313" key="4">
    <source>
        <dbReference type="Proteomes" id="UP001519460"/>
    </source>
</evidence>
<dbReference type="InterPro" id="IPR032734">
    <property type="entry name" value="DCAF15_WD40"/>
</dbReference>
<feature type="compositionally biased region" description="Polar residues" evidence="1">
    <location>
        <begin position="412"/>
        <end position="430"/>
    </location>
</feature>